<reference evidence="10" key="1">
    <citation type="journal article" date="2012" name="Nature">
        <title>A physical, genetic and functional sequence assembly of the barley genome.</title>
        <authorList>
            <consortium name="The International Barley Genome Sequencing Consortium"/>
            <person name="Mayer K.F."/>
            <person name="Waugh R."/>
            <person name="Brown J.W."/>
            <person name="Schulman A."/>
            <person name="Langridge P."/>
            <person name="Platzer M."/>
            <person name="Fincher G.B."/>
            <person name="Muehlbauer G.J."/>
            <person name="Sato K."/>
            <person name="Close T.J."/>
            <person name="Wise R.P."/>
            <person name="Stein N."/>
        </authorList>
    </citation>
    <scope>NUCLEOTIDE SEQUENCE [LARGE SCALE GENOMIC DNA]</scope>
    <source>
        <strain evidence="10">cv. Morex</strain>
    </source>
</reference>
<evidence type="ECO:0000256" key="5">
    <source>
        <dbReference type="RuleBase" id="RU000383"/>
    </source>
</evidence>
<dbReference type="InterPro" id="IPR046965">
    <property type="entry name" value="Cyclin_A/B-like"/>
</dbReference>
<accession>A0A8I6WWM9</accession>
<dbReference type="Gramene" id="HORVU.MOREX.r2.2HG0168700.1">
    <property type="protein sequence ID" value="HORVU.MOREX.r2.2HG0168700.1"/>
    <property type="gene ID" value="HORVU.MOREX.r2.2HG0168700"/>
</dbReference>
<dbReference type="GO" id="GO:0016538">
    <property type="term" value="F:cyclin-dependent protein serine/threonine kinase regulator activity"/>
    <property type="evidence" value="ECO:0000318"/>
    <property type="project" value="GO_Central"/>
</dbReference>
<evidence type="ECO:0000256" key="4">
    <source>
        <dbReference type="ARBA" id="ARBA00023306"/>
    </source>
</evidence>
<dbReference type="Gene3D" id="1.10.472.10">
    <property type="entry name" value="Cyclin-like"/>
    <property type="match status" value="2"/>
</dbReference>
<sequence length="386" mass="43440">MESRVEALTWPRANRNAAALPPNPAARGLRRGWLMPSLSAPPPPKHVVDSGASARQQSEGSVNSGVRKHTRGRRRRSTPPLASVPPSSRPKLAAGTSNQHRQVNQDIDVLDVDNQLGVADYIEDIYKFYKVAENECRPCDYIDSQADLGAWMRGILVDWIIEAHEELDLMPETLYLAVYIIDRYLSMQPVIRGELQLVGSTSLLIACKYEEEEVWAPEMEVFISIANDVYSREQILRMEKAILNTLEWSLSVPTHYVFLVRFARSASSSDTKNDKEMENMVFFFAELALMQYELVPIKPSMVAAAAVYAARLTLKKTPLWTEALQHQTGFAGSQLTDCVKILVTAHSTARRSELKVVYQKYSSEKLGGVALRPPAIDFSANKWRFR</sequence>
<reference evidence="9" key="2">
    <citation type="submission" date="2020-10" db="EMBL/GenBank/DDBJ databases">
        <authorList>
            <person name="Scholz U."/>
            <person name="Mascher M."/>
            <person name="Fiebig A."/>
        </authorList>
    </citation>
    <scope>NUCLEOTIDE SEQUENCE [LARGE SCALE GENOMIC DNA]</scope>
    <source>
        <strain evidence="9">cv. Morex</strain>
    </source>
</reference>
<evidence type="ECO:0000259" key="8">
    <source>
        <dbReference type="SMART" id="SM01332"/>
    </source>
</evidence>
<dbReference type="PROSITE" id="PS00292">
    <property type="entry name" value="CYCLINS"/>
    <property type="match status" value="1"/>
</dbReference>
<dbReference type="Gramene" id="HORVU.MOREX.r3.2HG0202840.1">
    <property type="protein sequence ID" value="HORVU.MOREX.r3.2HG0202840.1"/>
    <property type="gene ID" value="HORVU.MOREX.r3.2HG0202840"/>
</dbReference>
<protein>
    <recommendedName>
        <fullName evidence="11">Cyclin N-terminal domain-containing protein</fullName>
    </recommendedName>
</protein>
<feature type="compositionally biased region" description="Basic residues" evidence="6">
    <location>
        <begin position="66"/>
        <end position="77"/>
    </location>
</feature>
<dbReference type="InterPro" id="IPR039361">
    <property type="entry name" value="Cyclin"/>
</dbReference>
<evidence type="ECO:0000256" key="1">
    <source>
        <dbReference type="ARBA" id="ARBA00006955"/>
    </source>
</evidence>
<evidence type="ECO:0008006" key="11">
    <source>
        <dbReference type="Google" id="ProtNLM"/>
    </source>
</evidence>
<reference evidence="9" key="3">
    <citation type="submission" date="2022-01" db="UniProtKB">
        <authorList>
            <consortium name="EnsemblPlants"/>
        </authorList>
    </citation>
    <scope>IDENTIFICATION</scope>
    <source>
        <strain evidence="9">subsp. vulgare</strain>
    </source>
</reference>
<evidence type="ECO:0000256" key="2">
    <source>
        <dbReference type="ARBA" id="ARBA00022618"/>
    </source>
</evidence>
<feature type="domain" description="Cyclin-like" evidence="7">
    <location>
        <begin position="257"/>
        <end position="344"/>
    </location>
</feature>
<dbReference type="GO" id="GO:0000082">
    <property type="term" value="P:G1/S transition of mitotic cell cycle"/>
    <property type="evidence" value="ECO:0000318"/>
    <property type="project" value="GO_Central"/>
</dbReference>
<keyword evidence="2" id="KW-0132">Cell division</keyword>
<dbReference type="GO" id="GO:0000307">
    <property type="term" value="C:cyclin-dependent protein kinase holoenzyme complex"/>
    <property type="evidence" value="ECO:0000318"/>
    <property type="project" value="GO_Central"/>
</dbReference>
<feature type="region of interest" description="Disordered" evidence="6">
    <location>
        <begin position="1"/>
        <end position="100"/>
    </location>
</feature>
<dbReference type="Pfam" id="PF02984">
    <property type="entry name" value="Cyclin_C"/>
    <property type="match status" value="1"/>
</dbReference>
<dbReference type="PANTHER" id="PTHR10177">
    <property type="entry name" value="CYCLINS"/>
    <property type="match status" value="1"/>
</dbReference>
<proteinExistence type="inferred from homology"/>
<evidence type="ECO:0000259" key="7">
    <source>
        <dbReference type="SMART" id="SM00385"/>
    </source>
</evidence>
<dbReference type="GO" id="GO:0005737">
    <property type="term" value="C:cytoplasm"/>
    <property type="evidence" value="ECO:0000318"/>
    <property type="project" value="GO_Central"/>
</dbReference>
<evidence type="ECO:0000256" key="6">
    <source>
        <dbReference type="SAM" id="MobiDB-lite"/>
    </source>
</evidence>
<dbReference type="Pfam" id="PF00134">
    <property type="entry name" value="Cyclin_N"/>
    <property type="match status" value="1"/>
</dbReference>
<dbReference type="EnsemblPlants" id="HORVU.MOREX.r3.2HG0202840.1">
    <property type="protein sequence ID" value="HORVU.MOREX.r3.2HG0202840.1"/>
    <property type="gene ID" value="HORVU.MOREX.r3.2HG0202840"/>
</dbReference>
<dbReference type="InterPro" id="IPR004367">
    <property type="entry name" value="Cyclin_C-dom"/>
</dbReference>
<organism evidence="9 10">
    <name type="scientific">Hordeum vulgare subsp. vulgare</name>
    <name type="common">Domesticated barley</name>
    <dbReference type="NCBI Taxonomy" id="112509"/>
    <lineage>
        <taxon>Eukaryota</taxon>
        <taxon>Viridiplantae</taxon>
        <taxon>Streptophyta</taxon>
        <taxon>Embryophyta</taxon>
        <taxon>Tracheophyta</taxon>
        <taxon>Spermatophyta</taxon>
        <taxon>Magnoliopsida</taxon>
        <taxon>Liliopsida</taxon>
        <taxon>Poales</taxon>
        <taxon>Poaceae</taxon>
        <taxon>BOP clade</taxon>
        <taxon>Pooideae</taxon>
        <taxon>Triticodae</taxon>
        <taxon>Triticeae</taxon>
        <taxon>Hordeinae</taxon>
        <taxon>Hordeum</taxon>
    </lineage>
</organism>
<dbReference type="SMART" id="SM00385">
    <property type="entry name" value="CYCLIN"/>
    <property type="match status" value="2"/>
</dbReference>
<keyword evidence="3 5" id="KW-0195">Cyclin</keyword>
<dbReference type="InterPro" id="IPR048258">
    <property type="entry name" value="Cyclins_cyclin-box"/>
</dbReference>
<name>A0A8I6WWM9_HORVV</name>
<evidence type="ECO:0000256" key="3">
    <source>
        <dbReference type="ARBA" id="ARBA00023127"/>
    </source>
</evidence>
<dbReference type="AlphaFoldDB" id="A0A8I6WWM9"/>
<feature type="compositionally biased region" description="Polar residues" evidence="6">
    <location>
        <begin position="53"/>
        <end position="64"/>
    </location>
</feature>
<dbReference type="GO" id="GO:0010332">
    <property type="term" value="P:response to gamma radiation"/>
    <property type="evidence" value="ECO:0007669"/>
    <property type="project" value="UniProtKB-ARBA"/>
</dbReference>
<dbReference type="InterPro" id="IPR036915">
    <property type="entry name" value="Cyclin-like_sf"/>
</dbReference>
<dbReference type="FunFam" id="1.10.472.10:FF:000032">
    <property type="entry name" value="G2/mitotic-specific cyclin-1"/>
    <property type="match status" value="1"/>
</dbReference>
<keyword evidence="4" id="KW-0131">Cell cycle</keyword>
<dbReference type="SMART" id="SM01332">
    <property type="entry name" value="Cyclin_C"/>
    <property type="match status" value="1"/>
</dbReference>
<feature type="compositionally biased region" description="Low complexity" evidence="6">
    <location>
        <begin position="11"/>
        <end position="20"/>
    </location>
</feature>
<feature type="domain" description="Cyclin-like" evidence="7">
    <location>
        <begin position="158"/>
        <end position="244"/>
    </location>
</feature>
<dbReference type="PIRSF" id="PIRSF001771">
    <property type="entry name" value="Cyclin_A_B_D_E"/>
    <property type="match status" value="1"/>
</dbReference>
<keyword evidence="10" id="KW-1185">Reference proteome</keyword>
<dbReference type="InterPro" id="IPR006671">
    <property type="entry name" value="Cyclin_N"/>
</dbReference>
<evidence type="ECO:0000313" key="10">
    <source>
        <dbReference type="Proteomes" id="UP000011116"/>
    </source>
</evidence>
<evidence type="ECO:0000313" key="9">
    <source>
        <dbReference type="EnsemblPlants" id="HORVU.MOREX.r3.2HG0202840.1"/>
    </source>
</evidence>
<dbReference type="GO" id="GO:0005634">
    <property type="term" value="C:nucleus"/>
    <property type="evidence" value="ECO:0000318"/>
    <property type="project" value="GO_Central"/>
</dbReference>
<dbReference type="GO" id="GO:0051301">
    <property type="term" value="P:cell division"/>
    <property type="evidence" value="ECO:0007669"/>
    <property type="project" value="UniProtKB-KW"/>
</dbReference>
<comment type="similarity">
    <text evidence="1">Belongs to the cyclin family. Cyclin AB subfamily.</text>
</comment>
<dbReference type="SMR" id="A0A8I6WWM9"/>
<dbReference type="SUPFAM" id="SSF47954">
    <property type="entry name" value="Cyclin-like"/>
    <property type="match status" value="2"/>
</dbReference>
<dbReference type="Proteomes" id="UP000011116">
    <property type="component" value="Chromosome 2H"/>
</dbReference>
<feature type="domain" description="Cyclin C-terminal" evidence="8">
    <location>
        <begin position="253"/>
        <end position="375"/>
    </location>
</feature>
<dbReference type="InterPro" id="IPR013763">
    <property type="entry name" value="Cyclin-like_dom"/>
</dbReference>